<dbReference type="eggNOG" id="ENOG502SWHK">
    <property type="taxonomic scope" value="Eukaryota"/>
</dbReference>
<dbReference type="AlphaFoldDB" id="I0Z8E4"/>
<evidence type="ECO:0000256" key="6">
    <source>
        <dbReference type="ARBA" id="ARBA00023163"/>
    </source>
</evidence>
<feature type="region of interest" description="Disordered" evidence="7">
    <location>
        <begin position="310"/>
        <end position="332"/>
    </location>
</feature>
<protein>
    <recommendedName>
        <fullName evidence="8">Polycomb protein VEFS-Box domain-containing protein</fullName>
    </recommendedName>
</protein>
<dbReference type="InterPro" id="IPR019135">
    <property type="entry name" value="Polycomb_protein_VEFS-Box"/>
</dbReference>
<evidence type="ECO:0000256" key="3">
    <source>
        <dbReference type="ARBA" id="ARBA00022771"/>
    </source>
</evidence>
<dbReference type="GO" id="GO:0005634">
    <property type="term" value="C:nucleus"/>
    <property type="evidence" value="ECO:0007669"/>
    <property type="project" value="TreeGrafter"/>
</dbReference>
<dbReference type="KEGG" id="csl:COCSUDRAFT_64718"/>
<organism evidence="9 10">
    <name type="scientific">Coccomyxa subellipsoidea (strain C-169)</name>
    <name type="common">Green microalga</name>
    <dbReference type="NCBI Taxonomy" id="574566"/>
    <lineage>
        <taxon>Eukaryota</taxon>
        <taxon>Viridiplantae</taxon>
        <taxon>Chlorophyta</taxon>
        <taxon>core chlorophytes</taxon>
        <taxon>Trebouxiophyceae</taxon>
        <taxon>Trebouxiophyceae incertae sedis</taxon>
        <taxon>Coccomyxaceae</taxon>
        <taxon>Coccomyxa</taxon>
        <taxon>Coccomyxa subellipsoidea</taxon>
    </lineage>
</organism>
<comment type="similarity">
    <text evidence="1">Belongs to the VEFS (VRN2-EMF2-FIS2-SU(Z)12) family.</text>
</comment>
<evidence type="ECO:0000256" key="2">
    <source>
        <dbReference type="ARBA" id="ARBA00022723"/>
    </source>
</evidence>
<feature type="domain" description="Polycomb protein VEFS-Box" evidence="8">
    <location>
        <begin position="179"/>
        <end position="298"/>
    </location>
</feature>
<dbReference type="CDD" id="cd21553">
    <property type="entry name" value="VEFS-box_EMF2-like"/>
    <property type="match status" value="1"/>
</dbReference>
<evidence type="ECO:0000256" key="4">
    <source>
        <dbReference type="ARBA" id="ARBA00022833"/>
    </source>
</evidence>
<keyword evidence="10" id="KW-1185">Reference proteome</keyword>
<evidence type="ECO:0000256" key="1">
    <source>
        <dbReference type="ARBA" id="ARBA00007416"/>
    </source>
</evidence>
<dbReference type="RefSeq" id="XP_005651457.1">
    <property type="nucleotide sequence ID" value="XM_005651400.1"/>
</dbReference>
<dbReference type="GO" id="GO:0031490">
    <property type="term" value="F:chromatin DNA binding"/>
    <property type="evidence" value="ECO:0007669"/>
    <property type="project" value="TreeGrafter"/>
</dbReference>
<keyword evidence="2" id="KW-0479">Metal-binding</keyword>
<dbReference type="PANTHER" id="PTHR22597">
    <property type="entry name" value="POLYCOMB GROUP PROTEIN"/>
    <property type="match status" value="1"/>
</dbReference>
<evidence type="ECO:0000256" key="7">
    <source>
        <dbReference type="SAM" id="MobiDB-lite"/>
    </source>
</evidence>
<dbReference type="Pfam" id="PF09733">
    <property type="entry name" value="VEFS-Box"/>
    <property type="match status" value="1"/>
</dbReference>
<evidence type="ECO:0000313" key="10">
    <source>
        <dbReference type="Proteomes" id="UP000007264"/>
    </source>
</evidence>
<gene>
    <name evidence="9" type="ORF">COCSUDRAFT_64718</name>
</gene>
<dbReference type="PANTHER" id="PTHR22597:SF0">
    <property type="entry name" value="POLYCOMB PROTEIN SUZ12"/>
    <property type="match status" value="1"/>
</dbReference>
<feature type="compositionally biased region" description="Acidic residues" evidence="7">
    <location>
        <begin position="310"/>
        <end position="321"/>
    </location>
</feature>
<keyword evidence="4" id="KW-0862">Zinc</keyword>
<dbReference type="STRING" id="574566.I0Z8E4"/>
<keyword evidence="5" id="KW-0805">Transcription regulation</keyword>
<dbReference type="GO" id="GO:0008270">
    <property type="term" value="F:zinc ion binding"/>
    <property type="evidence" value="ECO:0007669"/>
    <property type="project" value="UniProtKB-KW"/>
</dbReference>
<evidence type="ECO:0000256" key="5">
    <source>
        <dbReference type="ARBA" id="ARBA00023015"/>
    </source>
</evidence>
<dbReference type="EMBL" id="AGSI01000002">
    <property type="protein sequence ID" value="EIE26913.1"/>
    <property type="molecule type" value="Genomic_DNA"/>
</dbReference>
<reference evidence="9 10" key="1">
    <citation type="journal article" date="2012" name="Genome Biol.">
        <title>The genome of the polar eukaryotic microalga coccomyxa subellipsoidea reveals traits of cold adaptation.</title>
        <authorList>
            <person name="Blanc G."/>
            <person name="Agarkova I."/>
            <person name="Grimwood J."/>
            <person name="Kuo A."/>
            <person name="Brueggeman A."/>
            <person name="Dunigan D."/>
            <person name="Gurnon J."/>
            <person name="Ladunga I."/>
            <person name="Lindquist E."/>
            <person name="Lucas S."/>
            <person name="Pangilinan J."/>
            <person name="Proschold T."/>
            <person name="Salamov A."/>
            <person name="Schmutz J."/>
            <person name="Weeks D."/>
            <person name="Yamada T."/>
            <person name="Claverie J.M."/>
            <person name="Grigoriev I."/>
            <person name="Van Etten J."/>
            <person name="Lomsadze A."/>
            <person name="Borodovsky M."/>
        </authorList>
    </citation>
    <scope>NUCLEOTIDE SEQUENCE [LARGE SCALE GENOMIC DNA]</scope>
    <source>
        <strain evidence="9 10">C-169</strain>
    </source>
</reference>
<accession>I0Z8E4</accession>
<comment type="caution">
    <text evidence="9">The sequence shown here is derived from an EMBL/GenBank/DDBJ whole genome shotgun (WGS) entry which is preliminary data.</text>
</comment>
<keyword evidence="3" id="KW-0863">Zinc-finger</keyword>
<sequence>MTVQVGLGMIDADMPLPPHLRAPREPGKLEGPAGLTQHLEASHDLFVYGYPKDSNALPVVSLEPREDIYNASSAFQDPEAKNMRDPVNKEFSFFCPPSQRKLRVQQYRSDGRKRPPFPVPFSTAPAVKRARLTLLASARSPDGAADLQDLNGEGVPVVRRRRRAAAAPVVLDPIENYHRFYHARMAVQMTQEEMIAIMANPKAAPDSDDEEDLEAWKGRCRRKLAPKSDLCQMEKVFMFNWNVHMRNHPVHADAQVPECCMSFSRINHAVLSTNPAIRRVFVLHLVNLYEYGLLTPDQIDDCLRVLDEPILEPEPSPDSDVEVSAPEIPAEA</sequence>
<dbReference type="GeneID" id="17044922"/>
<dbReference type="Proteomes" id="UP000007264">
    <property type="component" value="Unassembled WGS sequence"/>
</dbReference>
<name>I0Z8E4_COCSC</name>
<keyword evidence="6" id="KW-0804">Transcription</keyword>
<evidence type="ECO:0000313" key="9">
    <source>
        <dbReference type="EMBL" id="EIE26913.1"/>
    </source>
</evidence>
<dbReference type="OrthoDB" id="515836at2759"/>
<evidence type="ECO:0000259" key="8">
    <source>
        <dbReference type="Pfam" id="PF09733"/>
    </source>
</evidence>
<proteinExistence type="inferred from homology"/>